<dbReference type="PIRSF" id="PIRSF024622">
    <property type="entry name" value="Tfp_FimT"/>
    <property type="match status" value="1"/>
</dbReference>
<protein>
    <submittedName>
        <fullName evidence="9">Type IV fimbrial biogenesis protein FimT</fullName>
    </submittedName>
</protein>
<dbReference type="PATRIC" id="fig|1056511.3.peg.1775"/>
<evidence type="ECO:0000256" key="6">
    <source>
        <dbReference type="ARBA" id="ARBA00022989"/>
    </source>
</evidence>
<keyword evidence="2" id="KW-1003">Cell membrane</keyword>
<evidence type="ECO:0000256" key="1">
    <source>
        <dbReference type="ARBA" id="ARBA00004377"/>
    </source>
</evidence>
<evidence type="ECO:0000256" key="3">
    <source>
        <dbReference type="ARBA" id="ARBA00022481"/>
    </source>
</evidence>
<evidence type="ECO:0000313" key="10">
    <source>
        <dbReference type="Proteomes" id="UP000011134"/>
    </source>
</evidence>
<keyword evidence="6" id="KW-1133">Transmembrane helix</keyword>
<organism evidence="9 10">
    <name type="scientific">Photobacterium marinum</name>
    <dbReference type="NCBI Taxonomy" id="1056511"/>
    <lineage>
        <taxon>Bacteria</taxon>
        <taxon>Pseudomonadati</taxon>
        <taxon>Pseudomonadota</taxon>
        <taxon>Gammaproteobacteria</taxon>
        <taxon>Vibrionales</taxon>
        <taxon>Vibrionaceae</taxon>
        <taxon>Photobacterium</taxon>
    </lineage>
</organism>
<dbReference type="Proteomes" id="UP000011134">
    <property type="component" value="Unassembled WGS sequence"/>
</dbReference>
<gene>
    <name evidence="9" type="ORF">C942_00290</name>
</gene>
<dbReference type="Pfam" id="PF12019">
    <property type="entry name" value="GspH"/>
    <property type="match status" value="1"/>
</dbReference>
<dbReference type="GO" id="GO:0005886">
    <property type="term" value="C:plasma membrane"/>
    <property type="evidence" value="ECO:0007669"/>
    <property type="project" value="UniProtKB-SubCell"/>
</dbReference>
<proteinExistence type="predicted"/>
<evidence type="ECO:0000313" key="9">
    <source>
        <dbReference type="EMBL" id="ELR66104.1"/>
    </source>
</evidence>
<sequence>MILVGAAAPSFSKIIEENEIRRLATEIEWLLVQAKSEAVMRSNPVMVKVTNITGTPNVSSDWLIEASVSGGSTVISRVVGSQFPKLKISKRFNTDTITFDSLTGRPNFNGHFAFSSADNKIVKVMINNVTGRLYVCSKEGDYDYSKCS</sequence>
<evidence type="ECO:0000256" key="4">
    <source>
        <dbReference type="ARBA" id="ARBA00022519"/>
    </source>
</evidence>
<keyword evidence="5" id="KW-0812">Transmembrane</keyword>
<keyword evidence="3" id="KW-0488">Methylation</keyword>
<feature type="domain" description="General secretion pathway GspH" evidence="8">
    <location>
        <begin position="24"/>
        <end position="128"/>
    </location>
</feature>
<keyword evidence="10" id="KW-1185">Reference proteome</keyword>
<keyword evidence="7" id="KW-0472">Membrane</keyword>
<evidence type="ECO:0000259" key="8">
    <source>
        <dbReference type="Pfam" id="PF12019"/>
    </source>
</evidence>
<comment type="caution">
    <text evidence="9">The sequence shown here is derived from an EMBL/GenBank/DDBJ whole genome shotgun (WGS) entry which is preliminary data.</text>
</comment>
<dbReference type="InterPro" id="IPR022346">
    <property type="entry name" value="T2SS_GspH"/>
</dbReference>
<dbReference type="GO" id="GO:0015628">
    <property type="term" value="P:protein secretion by the type II secretion system"/>
    <property type="evidence" value="ECO:0007669"/>
    <property type="project" value="InterPro"/>
</dbReference>
<reference evidence="9 10" key="1">
    <citation type="submission" date="2012-12" db="EMBL/GenBank/DDBJ databases">
        <title>Genome Assembly of Photobacterium sp. AK15.</title>
        <authorList>
            <person name="Khatri I."/>
            <person name="Vaidya B."/>
            <person name="Srinivas T.N.R."/>
            <person name="Subramanian S."/>
            <person name="Pinnaka A."/>
        </authorList>
    </citation>
    <scope>NUCLEOTIDE SEQUENCE [LARGE SCALE GENOMIC DNA]</scope>
    <source>
        <strain evidence="9 10">AK15</strain>
    </source>
</reference>
<evidence type="ECO:0000256" key="5">
    <source>
        <dbReference type="ARBA" id="ARBA00022692"/>
    </source>
</evidence>
<dbReference type="GO" id="GO:0015627">
    <property type="term" value="C:type II protein secretion system complex"/>
    <property type="evidence" value="ECO:0007669"/>
    <property type="project" value="InterPro"/>
</dbReference>
<evidence type="ECO:0000256" key="7">
    <source>
        <dbReference type="ARBA" id="ARBA00023136"/>
    </source>
</evidence>
<dbReference type="Gene3D" id="3.55.40.10">
    <property type="entry name" value="minor pseudopilin epsh domain"/>
    <property type="match status" value="1"/>
</dbReference>
<accession>L8JF03</accession>
<dbReference type="AlphaFoldDB" id="L8JF03"/>
<evidence type="ECO:0000256" key="2">
    <source>
        <dbReference type="ARBA" id="ARBA00022475"/>
    </source>
</evidence>
<keyword evidence="4" id="KW-0997">Cell inner membrane</keyword>
<dbReference type="InterPro" id="IPR016824">
    <property type="entry name" value="Tfp-pilus_assembly_FimT"/>
</dbReference>
<name>L8JF03_9GAMM</name>
<dbReference type="EMBL" id="AMZO01000011">
    <property type="protein sequence ID" value="ELR66104.1"/>
    <property type="molecule type" value="Genomic_DNA"/>
</dbReference>
<comment type="subcellular location">
    <subcellularLocation>
        <location evidence="1">Cell inner membrane</location>
        <topology evidence="1">Single-pass membrane protein</topology>
    </subcellularLocation>
</comment>